<accession>A0ABD0L832</accession>
<dbReference type="EMBL" id="JACVVK020000076">
    <property type="protein sequence ID" value="KAK7495264.1"/>
    <property type="molecule type" value="Genomic_DNA"/>
</dbReference>
<organism evidence="1 2">
    <name type="scientific">Batillaria attramentaria</name>
    <dbReference type="NCBI Taxonomy" id="370345"/>
    <lineage>
        <taxon>Eukaryota</taxon>
        <taxon>Metazoa</taxon>
        <taxon>Spiralia</taxon>
        <taxon>Lophotrochozoa</taxon>
        <taxon>Mollusca</taxon>
        <taxon>Gastropoda</taxon>
        <taxon>Caenogastropoda</taxon>
        <taxon>Sorbeoconcha</taxon>
        <taxon>Cerithioidea</taxon>
        <taxon>Batillariidae</taxon>
        <taxon>Batillaria</taxon>
    </lineage>
</organism>
<protein>
    <submittedName>
        <fullName evidence="1">Uncharacterized protein</fullName>
    </submittedName>
</protein>
<comment type="caution">
    <text evidence="1">The sequence shown here is derived from an EMBL/GenBank/DDBJ whole genome shotgun (WGS) entry which is preliminary data.</text>
</comment>
<reference evidence="1 2" key="1">
    <citation type="journal article" date="2023" name="Sci. Data">
        <title>Genome assembly of the Korean intertidal mud-creeper Batillaria attramentaria.</title>
        <authorList>
            <person name="Patra A.K."/>
            <person name="Ho P.T."/>
            <person name="Jun S."/>
            <person name="Lee S.J."/>
            <person name="Kim Y."/>
            <person name="Won Y.J."/>
        </authorList>
    </citation>
    <scope>NUCLEOTIDE SEQUENCE [LARGE SCALE GENOMIC DNA]</scope>
    <source>
        <strain evidence="1">Wonlab-2016</strain>
    </source>
</reference>
<dbReference type="AlphaFoldDB" id="A0ABD0L832"/>
<dbReference type="Proteomes" id="UP001519460">
    <property type="component" value="Unassembled WGS sequence"/>
</dbReference>
<name>A0ABD0L832_9CAEN</name>
<evidence type="ECO:0000313" key="1">
    <source>
        <dbReference type="EMBL" id="KAK7495264.1"/>
    </source>
</evidence>
<keyword evidence="2" id="KW-1185">Reference proteome</keyword>
<evidence type="ECO:0000313" key="2">
    <source>
        <dbReference type="Proteomes" id="UP001519460"/>
    </source>
</evidence>
<proteinExistence type="predicted"/>
<sequence>MPRRELSRAEEPLRGLRPLLADYCPCRVQGHVRVVSVSREMRIIARDARLATVASGATTSICACPKTAARVESLELSDSVDHILTAELNLWV</sequence>
<gene>
    <name evidence="1" type="ORF">BaRGS_00013446</name>
</gene>